<feature type="compositionally biased region" description="Basic and acidic residues" evidence="1">
    <location>
        <begin position="789"/>
        <end position="799"/>
    </location>
</feature>
<sequence length="906" mass="95863">MHEEGLMLFLNTLHIDHEAQGLGEEGLLRHEDAPEFHPAIGERMVDWLGRAAKGAVPASTGLREGGPLKSKEGGTDPTATHAGKRLRQQKVTEVYGGEWVARHKKAFLCWLYSSGVAFNAFRNEAWEAYQQVLLEQPGSLPRTVLPGHSEIASMHAVETHRAKLAEELEEVRQPFWVIGATILSDGRKSRDGRPIVNFLATGSRGVVMYRTINREGEPDDAVHVLRRWASSSTSSGSVGLSGFGDWGGAEGRARGRACSGDAETIECTSWWSQYGAGTPELQRWALRVMHMWSCAPPTKRNWAVHEGIHTKKRNQLAFEKVVQLVEITANVRLTEYRRVGCGYVLPWQRDEGMLDCQAGIELELVRTGTRKGMAQEEIAQEVVHITCDPIGASTPPPATAVFELRACIFRPYPRDDDFDDERLPEAANDPALPIPREIDETHADAKDVETRTYTTRRGGDFDEMEMMGENEDRWGLFGEVASTGDVLDERVGGSHARSSRAEVGITTPTATRPQSSIPPPPAPSSAPPPAPSSAPPPASSPPPPPAQSSAPFGATSSFEFSANSYSMSSAMYYSVSCATSCFKSCATSSSGYCITIARFASSAARYRGGDAGVDILLASARSSAQIYGDSSVEVTITFPEGFAGGGWTPCHSEGHGGGSRSGGGGDSSANGGGGGSSSGGGGTSSGDGEEEVRVGVDVVGEEVDGVDAEERLMQQFITEEVDPVVGGFTSGVARGLGMSPPTGCAGSEMGTHFDFDLSMGAPPSCSGAASTGGAPSIDEMAGETGSRTSTERTAAESPDAARDIIEREKALLMAFNDPRAPAFARALEERRRQETGRDGRQGGLVAGAARTDITEAVAAEAVDEVVEGGPQIVVEAGVGGPQTVDEAVEAGQGRDGGGGRLTTRNS</sequence>
<proteinExistence type="predicted"/>
<dbReference type="Proteomes" id="UP000265515">
    <property type="component" value="Unassembled WGS sequence"/>
</dbReference>
<dbReference type="EMBL" id="BFEA01000053">
    <property type="protein sequence ID" value="GBG64696.1"/>
    <property type="molecule type" value="Genomic_DNA"/>
</dbReference>
<feature type="compositionally biased region" description="Gly residues" evidence="1">
    <location>
        <begin position="655"/>
        <end position="685"/>
    </location>
</feature>
<protein>
    <recommendedName>
        <fullName evidence="4">DUF659 domain-containing protein</fullName>
    </recommendedName>
</protein>
<evidence type="ECO:0000256" key="1">
    <source>
        <dbReference type="SAM" id="MobiDB-lite"/>
    </source>
</evidence>
<organism evidence="2 3">
    <name type="scientific">Chara braunii</name>
    <name type="common">Braun's stonewort</name>
    <dbReference type="NCBI Taxonomy" id="69332"/>
    <lineage>
        <taxon>Eukaryota</taxon>
        <taxon>Viridiplantae</taxon>
        <taxon>Streptophyta</taxon>
        <taxon>Charophyceae</taxon>
        <taxon>Charales</taxon>
        <taxon>Characeae</taxon>
        <taxon>Chara</taxon>
    </lineage>
</organism>
<feature type="compositionally biased region" description="Pro residues" evidence="1">
    <location>
        <begin position="516"/>
        <end position="546"/>
    </location>
</feature>
<gene>
    <name evidence="2" type="ORF">CBR_g46239</name>
</gene>
<evidence type="ECO:0008006" key="4">
    <source>
        <dbReference type="Google" id="ProtNLM"/>
    </source>
</evidence>
<reference evidence="2 3" key="1">
    <citation type="journal article" date="2018" name="Cell">
        <title>The Chara Genome: Secondary Complexity and Implications for Plant Terrestrialization.</title>
        <authorList>
            <person name="Nishiyama T."/>
            <person name="Sakayama H."/>
            <person name="Vries J.D."/>
            <person name="Buschmann H."/>
            <person name="Saint-Marcoux D."/>
            <person name="Ullrich K.K."/>
            <person name="Haas F.B."/>
            <person name="Vanderstraeten L."/>
            <person name="Becker D."/>
            <person name="Lang D."/>
            <person name="Vosolsobe S."/>
            <person name="Rombauts S."/>
            <person name="Wilhelmsson P.K.I."/>
            <person name="Janitza P."/>
            <person name="Kern R."/>
            <person name="Heyl A."/>
            <person name="Rumpler F."/>
            <person name="Villalobos L.I.A.C."/>
            <person name="Clay J.M."/>
            <person name="Skokan R."/>
            <person name="Toyoda A."/>
            <person name="Suzuki Y."/>
            <person name="Kagoshima H."/>
            <person name="Schijlen E."/>
            <person name="Tajeshwar N."/>
            <person name="Catarino B."/>
            <person name="Hetherington A.J."/>
            <person name="Saltykova A."/>
            <person name="Bonnot C."/>
            <person name="Breuninger H."/>
            <person name="Symeonidi A."/>
            <person name="Radhakrishnan G.V."/>
            <person name="Van Nieuwerburgh F."/>
            <person name="Deforce D."/>
            <person name="Chang C."/>
            <person name="Karol K.G."/>
            <person name="Hedrich R."/>
            <person name="Ulvskov P."/>
            <person name="Glockner G."/>
            <person name="Delwiche C.F."/>
            <person name="Petrasek J."/>
            <person name="Van de Peer Y."/>
            <person name="Friml J."/>
            <person name="Beilby M."/>
            <person name="Dolan L."/>
            <person name="Kohara Y."/>
            <person name="Sugano S."/>
            <person name="Fujiyama A."/>
            <person name="Delaux P.-M."/>
            <person name="Quint M."/>
            <person name="TheiBen G."/>
            <person name="Hagemann M."/>
            <person name="Harholt J."/>
            <person name="Dunand C."/>
            <person name="Zachgo S."/>
            <person name="Langdale J."/>
            <person name="Maumus F."/>
            <person name="Straeten D.V.D."/>
            <person name="Gould S.B."/>
            <person name="Rensing S.A."/>
        </authorList>
    </citation>
    <scope>NUCLEOTIDE SEQUENCE [LARGE SCALE GENOMIC DNA]</scope>
    <source>
        <strain evidence="2 3">S276</strain>
    </source>
</reference>
<feature type="region of interest" description="Disordered" evidence="1">
    <location>
        <begin position="489"/>
        <end position="550"/>
    </location>
</feature>
<feature type="region of interest" description="Disordered" evidence="1">
    <location>
        <begin position="56"/>
        <end position="83"/>
    </location>
</feature>
<feature type="region of interest" description="Disordered" evidence="1">
    <location>
        <begin position="766"/>
        <end position="799"/>
    </location>
</feature>
<dbReference type="InterPro" id="IPR012337">
    <property type="entry name" value="RNaseH-like_sf"/>
</dbReference>
<feature type="region of interest" description="Disordered" evidence="1">
    <location>
        <begin position="647"/>
        <end position="690"/>
    </location>
</feature>
<evidence type="ECO:0000313" key="3">
    <source>
        <dbReference type="Proteomes" id="UP000265515"/>
    </source>
</evidence>
<keyword evidence="3" id="KW-1185">Reference proteome</keyword>
<name>A0A388K3V2_CHABU</name>
<evidence type="ECO:0000313" key="2">
    <source>
        <dbReference type="EMBL" id="GBG64696.1"/>
    </source>
</evidence>
<dbReference type="SUPFAM" id="SSF53098">
    <property type="entry name" value="Ribonuclease H-like"/>
    <property type="match status" value="1"/>
</dbReference>
<accession>A0A388K3V2</accession>
<dbReference type="Gramene" id="GBG64696">
    <property type="protein sequence ID" value="GBG64696"/>
    <property type="gene ID" value="CBR_g46239"/>
</dbReference>
<dbReference type="AlphaFoldDB" id="A0A388K3V2"/>
<comment type="caution">
    <text evidence="2">The sequence shown here is derived from an EMBL/GenBank/DDBJ whole genome shotgun (WGS) entry which is preliminary data.</text>
</comment>
<feature type="region of interest" description="Disordered" evidence="1">
    <location>
        <begin position="883"/>
        <end position="906"/>
    </location>
</feature>